<name>A0A011N7E7_9PROT</name>
<organism evidence="1 2">
    <name type="scientific">Candidatus Accumulibacter appositus</name>
    <dbReference type="NCBI Taxonomy" id="1454003"/>
    <lineage>
        <taxon>Bacteria</taxon>
        <taxon>Pseudomonadati</taxon>
        <taxon>Pseudomonadota</taxon>
        <taxon>Betaproteobacteria</taxon>
        <taxon>Candidatus Accumulibacter</taxon>
    </lineage>
</organism>
<evidence type="ECO:0000313" key="1">
    <source>
        <dbReference type="EMBL" id="EXI78498.1"/>
    </source>
</evidence>
<comment type="caution">
    <text evidence="1">The sequence shown here is derived from an EMBL/GenBank/DDBJ whole genome shotgun (WGS) entry which is preliminary data.</text>
</comment>
<dbReference type="Proteomes" id="UP000021816">
    <property type="component" value="Unassembled WGS sequence"/>
</dbReference>
<dbReference type="AlphaFoldDB" id="A0A011N7E7"/>
<proteinExistence type="predicted"/>
<evidence type="ECO:0000313" key="2">
    <source>
        <dbReference type="Proteomes" id="UP000021816"/>
    </source>
</evidence>
<accession>A0A011N7E7</accession>
<gene>
    <name evidence="1" type="ORF">AW10_03022</name>
</gene>
<sequence>MNCKMKSDGRKLDQSDLQVLLQKGLKAFRDGQGVMSVAAAYGVHVRSVGGLCHWPLLAISKGVGGAVSQWGGRLRLFCR</sequence>
<dbReference type="EMBL" id="JEMX01000070">
    <property type="protein sequence ID" value="EXI78498.1"/>
    <property type="molecule type" value="Genomic_DNA"/>
</dbReference>
<protein>
    <submittedName>
        <fullName evidence="1">Uncharacterized protein</fullName>
    </submittedName>
</protein>
<reference evidence="1 2" key="1">
    <citation type="submission" date="2014-02" db="EMBL/GenBank/DDBJ databases">
        <title>Expanding our view of genomic diversity in Candidatus Accumulibacter clades.</title>
        <authorList>
            <person name="Skennerton C.T."/>
            <person name="Barr J.J."/>
            <person name="Slater F.R."/>
            <person name="Bond P.L."/>
            <person name="Tyson G.W."/>
        </authorList>
    </citation>
    <scope>NUCLEOTIDE SEQUENCE [LARGE SCALE GENOMIC DNA]</scope>
    <source>
        <strain evidence="2">BA-92</strain>
    </source>
</reference>